<dbReference type="InterPro" id="IPR030960">
    <property type="entry name" value="DHQS/DOIS_N"/>
</dbReference>
<comment type="caution">
    <text evidence="14">The sequence shown here is derived from an EMBL/GenBank/DDBJ whole genome shotgun (WGS) entry which is preliminary data.</text>
</comment>
<dbReference type="InterPro" id="IPR050071">
    <property type="entry name" value="Dehydroquinate_synthase"/>
</dbReference>
<feature type="domain" description="3-dehydroquinate synthase N-terminal" evidence="12">
    <location>
        <begin position="62"/>
        <end position="174"/>
    </location>
</feature>
<evidence type="ECO:0000256" key="7">
    <source>
        <dbReference type="ARBA" id="ARBA00022833"/>
    </source>
</evidence>
<protein>
    <recommendedName>
        <fullName evidence="11">3-dehydroquinate synthase</fullName>
        <ecNumber evidence="11">4.2.3.4</ecNumber>
    </recommendedName>
</protein>
<reference evidence="14 15" key="1">
    <citation type="submission" date="2019-08" db="EMBL/GenBank/DDBJ databases">
        <title>Ulvibacter marinistellae sp. nov., isolated from a starfish, Patiria pectinifera.</title>
        <authorList>
            <person name="Kawano K."/>
            <person name="Ushijima N."/>
            <person name="Kihara M."/>
            <person name="Itoh H."/>
        </authorList>
    </citation>
    <scope>NUCLEOTIDE SEQUENCE [LARGE SCALE GENOMIC DNA]</scope>
    <source>
        <strain evidence="14 15">KK4</strain>
    </source>
</reference>
<dbReference type="FunFam" id="3.40.50.1970:FF:000007">
    <property type="entry name" value="Pentafunctional AROM polypeptide"/>
    <property type="match status" value="1"/>
</dbReference>
<dbReference type="GO" id="GO:0009073">
    <property type="term" value="P:aromatic amino acid family biosynthetic process"/>
    <property type="evidence" value="ECO:0007669"/>
    <property type="project" value="InterPro"/>
</dbReference>
<keyword evidence="10" id="KW-0170">Cobalt</keyword>
<dbReference type="CDD" id="cd08195">
    <property type="entry name" value="DHQS"/>
    <property type="match status" value="1"/>
</dbReference>
<keyword evidence="15" id="KW-1185">Reference proteome</keyword>
<dbReference type="InterPro" id="IPR030963">
    <property type="entry name" value="DHQ_synth_fam"/>
</dbReference>
<gene>
    <name evidence="14" type="primary">aroB</name>
    <name evidence="14" type="ORF">ULMS_20180</name>
</gene>
<dbReference type="GO" id="GO:0046872">
    <property type="term" value="F:metal ion binding"/>
    <property type="evidence" value="ECO:0007669"/>
    <property type="project" value="UniProtKB-KW"/>
</dbReference>
<evidence type="ECO:0000256" key="9">
    <source>
        <dbReference type="ARBA" id="ARBA00023239"/>
    </source>
</evidence>
<accession>A0A5J4FWG6</accession>
<comment type="function">
    <text evidence="4">Catalyzes the conversion of 3-deoxy-D-arabino-heptulosonate 7-phosphate (DAHP) to dehydroquinate (DHQ).</text>
</comment>
<organism evidence="14 15">
    <name type="scientific">Patiriisocius marinistellae</name>
    <dbReference type="NCBI Taxonomy" id="2494560"/>
    <lineage>
        <taxon>Bacteria</taxon>
        <taxon>Pseudomonadati</taxon>
        <taxon>Bacteroidota</taxon>
        <taxon>Flavobacteriia</taxon>
        <taxon>Flavobacteriales</taxon>
        <taxon>Flavobacteriaceae</taxon>
        <taxon>Patiriisocius</taxon>
    </lineage>
</organism>
<evidence type="ECO:0000256" key="6">
    <source>
        <dbReference type="ARBA" id="ARBA00022741"/>
    </source>
</evidence>
<evidence type="ECO:0000256" key="3">
    <source>
        <dbReference type="ARBA" id="ARBA00001947"/>
    </source>
</evidence>
<dbReference type="PANTHER" id="PTHR43622">
    <property type="entry name" value="3-DEHYDROQUINATE SYNTHASE"/>
    <property type="match status" value="1"/>
</dbReference>
<dbReference type="InterPro" id="IPR056179">
    <property type="entry name" value="DHQS_C"/>
</dbReference>
<dbReference type="Proteomes" id="UP000326994">
    <property type="component" value="Unassembled WGS sequence"/>
</dbReference>
<keyword evidence="8" id="KW-0520">NAD</keyword>
<dbReference type="GO" id="GO:0003856">
    <property type="term" value="F:3-dehydroquinate synthase activity"/>
    <property type="evidence" value="ECO:0007669"/>
    <property type="project" value="UniProtKB-UniRule"/>
</dbReference>
<evidence type="ECO:0000256" key="4">
    <source>
        <dbReference type="ARBA" id="ARBA00003485"/>
    </source>
</evidence>
<dbReference type="EMBL" id="BKCF01000003">
    <property type="protein sequence ID" value="GEQ86510.1"/>
    <property type="molecule type" value="Genomic_DNA"/>
</dbReference>
<evidence type="ECO:0000256" key="5">
    <source>
        <dbReference type="ARBA" id="ARBA00022723"/>
    </source>
</evidence>
<dbReference type="GO" id="GO:0009423">
    <property type="term" value="P:chorismate biosynthetic process"/>
    <property type="evidence" value="ECO:0007669"/>
    <property type="project" value="UniProtKB-UniRule"/>
</dbReference>
<dbReference type="PANTHER" id="PTHR43622:SF1">
    <property type="entry name" value="3-DEHYDROQUINATE SYNTHASE"/>
    <property type="match status" value="1"/>
</dbReference>
<dbReference type="GO" id="GO:0005737">
    <property type="term" value="C:cytoplasm"/>
    <property type="evidence" value="ECO:0007669"/>
    <property type="project" value="InterPro"/>
</dbReference>
<dbReference type="Pfam" id="PF24621">
    <property type="entry name" value="DHQS_C"/>
    <property type="match status" value="1"/>
</dbReference>
<keyword evidence="7" id="KW-0862">Zinc</keyword>
<dbReference type="AlphaFoldDB" id="A0A5J4FWG6"/>
<dbReference type="SUPFAM" id="SSF56796">
    <property type="entry name" value="Dehydroquinate synthase-like"/>
    <property type="match status" value="1"/>
</dbReference>
<sequence length="359" mass="40242">MLKIEKEKGAIYFNEGTWKAFKTTLEKLQPSSIFILVDTHTKKHCLPYFFDLTGLKNTALIVEIKTGEEHKNIESCLEVWNTLSENGADRDSLLINLGGGVVTDLGGFVASTFMRGISFINIPTTLLAMVDASVGGKNGVDLGSLKNQIGIINSPTVVLIDTVFLNTLPKNEMNSGFAEMLKHGLISSQKYWVDLKTFNPSNTETTDKLIWESIIIKNDIVTKDPFEKKERKTLNYGHTLGHAIESYCLSNPLQKKLLHGEAIAIGMILATFLSSEILNFDQAELSNITYTFLERYPKVDFSDAAIKDIIQLLKHDKKNRNGEVRFVLLKDFGNCSINCLVDNQLIIDAFNFYKNFTLN</sequence>
<evidence type="ECO:0000256" key="8">
    <source>
        <dbReference type="ARBA" id="ARBA00023027"/>
    </source>
</evidence>
<dbReference type="InterPro" id="IPR016037">
    <property type="entry name" value="DHQ_synth_AroB"/>
</dbReference>
<dbReference type="Gene3D" id="3.40.50.1970">
    <property type="match status" value="1"/>
</dbReference>
<dbReference type="GO" id="GO:0000166">
    <property type="term" value="F:nucleotide binding"/>
    <property type="evidence" value="ECO:0007669"/>
    <property type="project" value="UniProtKB-KW"/>
</dbReference>
<evidence type="ECO:0000313" key="14">
    <source>
        <dbReference type="EMBL" id="GEQ86510.1"/>
    </source>
</evidence>
<dbReference type="OrthoDB" id="9806583at2"/>
<keyword evidence="6" id="KW-0547">Nucleotide-binding</keyword>
<dbReference type="Pfam" id="PF01761">
    <property type="entry name" value="DHQ_synthase"/>
    <property type="match status" value="1"/>
</dbReference>
<comment type="cofactor">
    <cofactor evidence="3">
        <name>Zn(2+)</name>
        <dbReference type="ChEBI" id="CHEBI:29105"/>
    </cofactor>
</comment>
<proteinExistence type="predicted"/>
<keyword evidence="9" id="KW-0456">Lyase</keyword>
<comment type="cofactor">
    <cofactor evidence="2">
        <name>Co(2+)</name>
        <dbReference type="ChEBI" id="CHEBI:48828"/>
    </cofactor>
</comment>
<evidence type="ECO:0000259" key="12">
    <source>
        <dbReference type="Pfam" id="PF01761"/>
    </source>
</evidence>
<name>A0A5J4FWG6_9FLAO</name>
<evidence type="ECO:0000256" key="11">
    <source>
        <dbReference type="NCBIfam" id="TIGR01357"/>
    </source>
</evidence>
<evidence type="ECO:0000256" key="2">
    <source>
        <dbReference type="ARBA" id="ARBA00001941"/>
    </source>
</evidence>
<evidence type="ECO:0000259" key="13">
    <source>
        <dbReference type="Pfam" id="PF24621"/>
    </source>
</evidence>
<dbReference type="RefSeq" id="WP_151894429.1">
    <property type="nucleotide sequence ID" value="NZ_BKCF01000003.1"/>
</dbReference>
<evidence type="ECO:0000256" key="10">
    <source>
        <dbReference type="ARBA" id="ARBA00023285"/>
    </source>
</evidence>
<comment type="cofactor">
    <cofactor evidence="1">
        <name>NAD(+)</name>
        <dbReference type="ChEBI" id="CHEBI:57540"/>
    </cofactor>
</comment>
<keyword evidence="5" id="KW-0479">Metal-binding</keyword>
<feature type="domain" description="3-dehydroquinate synthase C-terminal" evidence="13">
    <location>
        <begin position="176"/>
        <end position="319"/>
    </location>
</feature>
<dbReference type="NCBIfam" id="TIGR01357">
    <property type="entry name" value="aroB"/>
    <property type="match status" value="1"/>
</dbReference>
<evidence type="ECO:0000256" key="1">
    <source>
        <dbReference type="ARBA" id="ARBA00001911"/>
    </source>
</evidence>
<dbReference type="EC" id="4.2.3.4" evidence="11"/>
<dbReference type="PIRSF" id="PIRSF001455">
    <property type="entry name" value="DHQ_synth"/>
    <property type="match status" value="1"/>
</dbReference>
<evidence type="ECO:0000313" key="15">
    <source>
        <dbReference type="Proteomes" id="UP000326994"/>
    </source>
</evidence>
<dbReference type="Gene3D" id="1.20.1090.10">
    <property type="entry name" value="Dehydroquinate synthase-like - alpha domain"/>
    <property type="match status" value="1"/>
</dbReference>